<evidence type="ECO:0000313" key="2">
    <source>
        <dbReference type="EMBL" id="KIY52897.1"/>
    </source>
</evidence>
<protein>
    <submittedName>
        <fullName evidence="2">Uncharacterized protein</fullName>
    </submittedName>
</protein>
<reference evidence="2 3" key="1">
    <citation type="journal article" date="2015" name="Fungal Genet. Biol.">
        <title>Evolution of novel wood decay mechanisms in Agaricales revealed by the genome sequences of Fistulina hepatica and Cylindrobasidium torrendii.</title>
        <authorList>
            <person name="Floudas D."/>
            <person name="Held B.W."/>
            <person name="Riley R."/>
            <person name="Nagy L.G."/>
            <person name="Koehler G."/>
            <person name="Ransdell A.S."/>
            <person name="Younus H."/>
            <person name="Chow J."/>
            <person name="Chiniquy J."/>
            <person name="Lipzen A."/>
            <person name="Tritt A."/>
            <person name="Sun H."/>
            <person name="Haridas S."/>
            <person name="LaButti K."/>
            <person name="Ohm R.A."/>
            <person name="Kues U."/>
            <person name="Blanchette R.A."/>
            <person name="Grigoriev I.V."/>
            <person name="Minto R.E."/>
            <person name="Hibbett D.S."/>
        </authorList>
    </citation>
    <scope>NUCLEOTIDE SEQUENCE [LARGE SCALE GENOMIC DNA]</scope>
    <source>
        <strain evidence="2 3">ATCC 64428</strain>
    </source>
</reference>
<proteinExistence type="predicted"/>
<name>A0A0D7AMV0_9AGAR</name>
<feature type="compositionally biased region" description="Basic and acidic residues" evidence="1">
    <location>
        <begin position="106"/>
        <end position="118"/>
    </location>
</feature>
<sequence length="389" mass="43444">MKRTSSQRSAERTPDVDMDEGSMIQNEHAARKPQTTGKHSTEGWGRGREKAVFPRRAQQLAGSGSRRMERYLIPSGEWASEGDESHLRRGTIARTAAENGIYGGEESFRTRGGGDRARAPRLMLPTPKSNTSSGSNATTAHWPRLEDAPTINLSTHRSFQHLQAAHAIAMVPLLSPMSATPEFFSLFSYRASVNKAELATAPCATSHYQFMEKGPKSMESGKLSMGHARKPVQTTELDVEFEREPLRRWRVNSMRFGQPQSRDTNVSDVTLLATIVETVSHIGGSYAYSQRSSQRSSQQKSSLHAIPNEKHLLRMYFHRHVEAVNASGARLGVYRISHQMTDQKEGGETHVKDLHAQYVVPFIDNAPHQRAPYAQHKLNCPLLKLQHNA</sequence>
<feature type="region of interest" description="Disordered" evidence="1">
    <location>
        <begin position="104"/>
        <end position="140"/>
    </location>
</feature>
<feature type="compositionally biased region" description="Basic and acidic residues" evidence="1">
    <location>
        <begin position="39"/>
        <end position="52"/>
    </location>
</feature>
<dbReference type="EMBL" id="KN881629">
    <property type="protein sequence ID" value="KIY52897.1"/>
    <property type="molecule type" value="Genomic_DNA"/>
</dbReference>
<accession>A0A0D7AMV0</accession>
<dbReference type="Proteomes" id="UP000054144">
    <property type="component" value="Unassembled WGS sequence"/>
</dbReference>
<gene>
    <name evidence="2" type="ORF">FISHEDRAFT_55552</name>
</gene>
<feature type="region of interest" description="Disordered" evidence="1">
    <location>
        <begin position="1"/>
        <end position="64"/>
    </location>
</feature>
<organism evidence="2 3">
    <name type="scientific">Fistulina hepatica ATCC 64428</name>
    <dbReference type="NCBI Taxonomy" id="1128425"/>
    <lineage>
        <taxon>Eukaryota</taxon>
        <taxon>Fungi</taxon>
        <taxon>Dikarya</taxon>
        <taxon>Basidiomycota</taxon>
        <taxon>Agaricomycotina</taxon>
        <taxon>Agaricomycetes</taxon>
        <taxon>Agaricomycetidae</taxon>
        <taxon>Agaricales</taxon>
        <taxon>Fistulinaceae</taxon>
        <taxon>Fistulina</taxon>
    </lineage>
</organism>
<evidence type="ECO:0000313" key="3">
    <source>
        <dbReference type="Proteomes" id="UP000054144"/>
    </source>
</evidence>
<evidence type="ECO:0000256" key="1">
    <source>
        <dbReference type="SAM" id="MobiDB-lite"/>
    </source>
</evidence>
<feature type="compositionally biased region" description="Low complexity" evidence="1">
    <location>
        <begin position="129"/>
        <end position="140"/>
    </location>
</feature>
<keyword evidence="3" id="KW-1185">Reference proteome</keyword>
<dbReference type="AlphaFoldDB" id="A0A0D7AMV0"/>